<protein>
    <submittedName>
        <fullName evidence="1">FkbM family methyltransferase</fullName>
    </submittedName>
</protein>
<dbReference type="InterPro" id="IPR052514">
    <property type="entry name" value="SAM-dependent_MTase"/>
</dbReference>
<comment type="caution">
    <text evidence="1">The sequence shown here is derived from an EMBL/GenBank/DDBJ whole genome shotgun (WGS) entry which is preliminary data.</text>
</comment>
<dbReference type="GO" id="GO:0032259">
    <property type="term" value="P:methylation"/>
    <property type="evidence" value="ECO:0007669"/>
    <property type="project" value="UniProtKB-KW"/>
</dbReference>
<dbReference type="Proteomes" id="UP000824927">
    <property type="component" value="Unassembled WGS sequence"/>
</dbReference>
<sequence>MSLKGGALDAAKDLLRGGPIFTAKAVFGKDLPLGRGESISVRPGTSDVEVVRQVWRDEQYVIPQDEQVARLKRFEAAIRSRGNVPVIVDAGANIGAAALWFAREWPEARIVAVEPDAANVAMAQKNCAGRERIEIVEAAIGGEAGFVAVDSEVEAYAVTTKRADSGCRVVTVEDCVAMVEGGELFAVKVDIEGFEDDLFAANTGWLDRAALVYIEPHDHIFPDRGTSRNFQAEMGRRNFDLLIRGENLVYIRREEQTT</sequence>
<dbReference type="GO" id="GO:0008168">
    <property type="term" value="F:methyltransferase activity"/>
    <property type="evidence" value="ECO:0007669"/>
    <property type="project" value="UniProtKB-KW"/>
</dbReference>
<dbReference type="AlphaFoldDB" id="A0A9Q3S1L5"/>
<dbReference type="SUPFAM" id="SSF53335">
    <property type="entry name" value="S-adenosyl-L-methionine-dependent methyltransferases"/>
    <property type="match status" value="1"/>
</dbReference>
<dbReference type="EMBL" id="JAHVKP010000001">
    <property type="protein sequence ID" value="MBY6218549.1"/>
    <property type="molecule type" value="Genomic_DNA"/>
</dbReference>
<dbReference type="PANTHER" id="PTHR34203:SF15">
    <property type="entry name" value="SLL1173 PROTEIN"/>
    <property type="match status" value="1"/>
</dbReference>
<evidence type="ECO:0000313" key="1">
    <source>
        <dbReference type="EMBL" id="MBY6218549.1"/>
    </source>
</evidence>
<accession>A0A9Q3S1L5</accession>
<dbReference type="Gene3D" id="3.40.50.150">
    <property type="entry name" value="Vaccinia Virus protein VP39"/>
    <property type="match status" value="1"/>
</dbReference>
<dbReference type="PANTHER" id="PTHR34203">
    <property type="entry name" value="METHYLTRANSFERASE, FKBM FAMILY PROTEIN"/>
    <property type="match status" value="1"/>
</dbReference>
<reference evidence="1" key="1">
    <citation type="submission" date="2021-06" db="EMBL/GenBank/DDBJ databases">
        <title>50 bacteria genomes isolated from Dapeng, Shenzhen, China.</title>
        <authorList>
            <person name="Zheng W."/>
            <person name="Yu S."/>
            <person name="Huang Y."/>
        </authorList>
    </citation>
    <scope>NUCLEOTIDE SEQUENCE</scope>
    <source>
        <strain evidence="1">DP4N28-2</strain>
    </source>
</reference>
<dbReference type="RefSeq" id="WP_222405331.1">
    <property type="nucleotide sequence ID" value="NZ_JAHVKP010000001.1"/>
</dbReference>
<proteinExistence type="predicted"/>
<dbReference type="InterPro" id="IPR006342">
    <property type="entry name" value="FkbM_mtfrase"/>
</dbReference>
<dbReference type="InterPro" id="IPR029063">
    <property type="entry name" value="SAM-dependent_MTases_sf"/>
</dbReference>
<organism evidence="1 2">
    <name type="scientific">Qipengyuania aquimaris</name>
    <dbReference type="NCBI Taxonomy" id="255984"/>
    <lineage>
        <taxon>Bacteria</taxon>
        <taxon>Pseudomonadati</taxon>
        <taxon>Pseudomonadota</taxon>
        <taxon>Alphaproteobacteria</taxon>
        <taxon>Sphingomonadales</taxon>
        <taxon>Erythrobacteraceae</taxon>
        <taxon>Qipengyuania</taxon>
    </lineage>
</organism>
<dbReference type="NCBIfam" id="TIGR01444">
    <property type="entry name" value="fkbM_fam"/>
    <property type="match status" value="1"/>
</dbReference>
<keyword evidence="1" id="KW-0808">Transferase</keyword>
<name>A0A9Q3S1L5_9SPHN</name>
<keyword evidence="1" id="KW-0489">Methyltransferase</keyword>
<evidence type="ECO:0000313" key="2">
    <source>
        <dbReference type="Proteomes" id="UP000824927"/>
    </source>
</evidence>
<gene>
    <name evidence="1" type="ORF">KUV31_09365</name>
</gene>